<proteinExistence type="predicted"/>
<dbReference type="EMBL" id="FMUR01000010">
    <property type="protein sequence ID" value="SCY24141.1"/>
    <property type="molecule type" value="Genomic_DNA"/>
</dbReference>
<evidence type="ECO:0000313" key="2">
    <source>
        <dbReference type="Proteomes" id="UP000183047"/>
    </source>
</evidence>
<keyword evidence="2" id="KW-1185">Reference proteome</keyword>
<gene>
    <name evidence="1" type="ORF">SAMN02910451_01890</name>
</gene>
<dbReference type="Proteomes" id="UP000183047">
    <property type="component" value="Unassembled WGS sequence"/>
</dbReference>
<sequence length="68" mass="7850">MQEIEFYCKKCRKTMKMSYALTGDKDAPAMNGIIIRCHTRKCTRVVTLKNFTEGKIVQRANVSGRCYL</sequence>
<organism evidence="1 2">
    <name type="scientific">Butyrivibrio hungatei</name>
    <dbReference type="NCBI Taxonomy" id="185008"/>
    <lineage>
        <taxon>Bacteria</taxon>
        <taxon>Bacillati</taxon>
        <taxon>Bacillota</taxon>
        <taxon>Clostridia</taxon>
        <taxon>Lachnospirales</taxon>
        <taxon>Lachnospiraceae</taxon>
        <taxon>Butyrivibrio</taxon>
    </lineage>
</organism>
<dbReference type="OrthoDB" id="2059992at2"/>
<protein>
    <submittedName>
        <fullName evidence="1">Uncharacterized protein</fullName>
    </submittedName>
</protein>
<name>A0A1G5EBK5_9FIRM</name>
<dbReference type="AlphaFoldDB" id="A0A1G5EBK5"/>
<dbReference type="RefSeq" id="WP_074462468.1">
    <property type="nucleotide sequence ID" value="NZ_FMUR01000010.1"/>
</dbReference>
<accession>A0A1G5EBK5</accession>
<evidence type="ECO:0000313" key="1">
    <source>
        <dbReference type="EMBL" id="SCY24141.1"/>
    </source>
</evidence>
<reference evidence="2" key="1">
    <citation type="submission" date="2016-10" db="EMBL/GenBank/DDBJ databases">
        <authorList>
            <person name="Varghese N."/>
            <person name="Submissions S."/>
        </authorList>
    </citation>
    <scope>NUCLEOTIDE SEQUENCE [LARGE SCALE GENOMIC DNA]</scope>
    <source>
        <strain evidence="2">XBD2006</strain>
    </source>
</reference>